<feature type="domain" description="Histone deacetylase" evidence="6">
    <location>
        <begin position="32"/>
        <end position="328"/>
    </location>
</feature>
<dbReference type="RefSeq" id="WP_124947726.1">
    <property type="nucleotide sequence ID" value="NZ_BHVT01000073.1"/>
</dbReference>
<evidence type="ECO:0000259" key="6">
    <source>
        <dbReference type="Pfam" id="PF00850"/>
    </source>
</evidence>
<evidence type="ECO:0000256" key="3">
    <source>
        <dbReference type="ARBA" id="ARBA00020218"/>
    </source>
</evidence>
<dbReference type="GO" id="GO:0004407">
    <property type="term" value="F:histone deacetylase activity"/>
    <property type="evidence" value="ECO:0007669"/>
    <property type="project" value="InterPro"/>
</dbReference>
<gene>
    <name evidence="7" type="ORF">EDC63_101291</name>
</gene>
<keyword evidence="8" id="KW-1185">Reference proteome</keyword>
<sequence>MEKFSENPSEPTQKATFIGAAKYRRKMYGSNHPLAIPRVSLTFDLINAYHALSQDEYKIARKAADYELAWFHTADYIDAIKRAEVLGRVKNEYRQIHQLGTLENPYFENFFTIPATATGASVQAAEEVINGRIGFNPAGGMHHSRPDKAQGFCYFNDPVLGITRLRQEGWRVLYIDIDAHHGDGVEEAFINDPEVLTLSLHMDAAYAYPFNGGQLSDYGTPQGEFSTINVPLPRGTHDAEYRSVFDAVWYPVIKKFKPGAIVLQAGTDMLAADPLGKFQISTECFLETVDKIMRSAPQHPDGTPRLLVTGGGGYHPLVLARAWAGLWALLSGRKLPVEIPPQGSELLRAVDWDMDEDEDYFENLFVSRLDHPQLQPVRDEITKLITLFQQHPFFNN</sequence>
<dbReference type="Proteomes" id="UP000295367">
    <property type="component" value="Unassembled WGS sequence"/>
</dbReference>
<evidence type="ECO:0000256" key="1">
    <source>
        <dbReference type="ARBA" id="ARBA00005101"/>
    </source>
</evidence>
<evidence type="ECO:0000256" key="5">
    <source>
        <dbReference type="ARBA" id="ARBA00022801"/>
    </source>
</evidence>
<dbReference type="InterPro" id="IPR000286">
    <property type="entry name" value="HDACs"/>
</dbReference>
<dbReference type="InterPro" id="IPR003085">
    <property type="entry name" value="AcuC"/>
</dbReference>
<dbReference type="PANTHER" id="PTHR10625:SF10">
    <property type="entry name" value="HISTONE DEACETYLASE HDAC1"/>
    <property type="match status" value="1"/>
</dbReference>
<dbReference type="InterPro" id="IPR023801">
    <property type="entry name" value="His_deacetylse_dom"/>
</dbReference>
<dbReference type="PANTHER" id="PTHR10625">
    <property type="entry name" value="HISTONE DEACETYLASE HDAC1-RELATED"/>
    <property type="match status" value="1"/>
</dbReference>
<keyword evidence="4" id="KW-0006">Acetoin catabolism</keyword>
<dbReference type="Gene3D" id="3.40.800.20">
    <property type="entry name" value="Histone deacetylase domain"/>
    <property type="match status" value="1"/>
</dbReference>
<dbReference type="PRINTS" id="PR01270">
    <property type="entry name" value="HDASUPER"/>
</dbReference>
<organism evidence="7 8">
    <name type="scientific">Sulfurirhabdus autotrophica</name>
    <dbReference type="NCBI Taxonomy" id="1706046"/>
    <lineage>
        <taxon>Bacteria</taxon>
        <taxon>Pseudomonadati</taxon>
        <taxon>Pseudomonadota</taxon>
        <taxon>Betaproteobacteria</taxon>
        <taxon>Nitrosomonadales</taxon>
        <taxon>Sulfuricellaceae</taxon>
        <taxon>Sulfurirhabdus</taxon>
    </lineage>
</organism>
<comment type="caution">
    <text evidence="7">The sequence shown here is derived from an EMBL/GenBank/DDBJ whole genome shotgun (WGS) entry which is preliminary data.</text>
</comment>
<dbReference type="PRINTS" id="PR01271">
    <property type="entry name" value="HISDACETLASE"/>
</dbReference>
<evidence type="ECO:0000313" key="7">
    <source>
        <dbReference type="EMBL" id="TCV90321.1"/>
    </source>
</evidence>
<comment type="similarity">
    <text evidence="2">Belongs to the histone deacetylase family.</text>
</comment>
<proteinExistence type="inferred from homology"/>
<dbReference type="UniPathway" id="UPA00040"/>
<dbReference type="AlphaFoldDB" id="A0A4R3YEG4"/>
<dbReference type="InterPro" id="IPR003084">
    <property type="entry name" value="HDAC_I/II"/>
</dbReference>
<comment type="pathway">
    <text evidence="1">Ketone degradation; acetoin degradation.</text>
</comment>
<dbReference type="EMBL" id="SMCO01000001">
    <property type="protein sequence ID" value="TCV90321.1"/>
    <property type="molecule type" value="Genomic_DNA"/>
</dbReference>
<dbReference type="SUPFAM" id="SSF52768">
    <property type="entry name" value="Arginase/deacetylase"/>
    <property type="match status" value="1"/>
</dbReference>
<dbReference type="InterPro" id="IPR037138">
    <property type="entry name" value="His_deacetylse_dom_sf"/>
</dbReference>
<reference evidence="7 8" key="1">
    <citation type="submission" date="2019-03" db="EMBL/GenBank/DDBJ databases">
        <title>Genomic Encyclopedia of Type Strains, Phase IV (KMG-IV): sequencing the most valuable type-strain genomes for metagenomic binning, comparative biology and taxonomic classification.</title>
        <authorList>
            <person name="Goeker M."/>
        </authorList>
    </citation>
    <scope>NUCLEOTIDE SEQUENCE [LARGE SCALE GENOMIC DNA]</scope>
    <source>
        <strain evidence="7 8">DSM 100309</strain>
    </source>
</reference>
<protein>
    <recommendedName>
        <fullName evidence="3">Acetoin utilization protein AcuC</fullName>
    </recommendedName>
</protein>
<dbReference type="CDD" id="cd09994">
    <property type="entry name" value="HDAC_AcuC_like"/>
    <property type="match status" value="1"/>
</dbReference>
<dbReference type="GO" id="GO:0040029">
    <property type="term" value="P:epigenetic regulation of gene expression"/>
    <property type="evidence" value="ECO:0007669"/>
    <property type="project" value="TreeGrafter"/>
</dbReference>
<evidence type="ECO:0000313" key="8">
    <source>
        <dbReference type="Proteomes" id="UP000295367"/>
    </source>
</evidence>
<keyword evidence="5" id="KW-0378">Hydrolase</keyword>
<evidence type="ECO:0000256" key="2">
    <source>
        <dbReference type="ARBA" id="ARBA00005947"/>
    </source>
</evidence>
<name>A0A4R3YEG4_9PROT</name>
<dbReference type="GO" id="GO:0045150">
    <property type="term" value="P:acetoin catabolic process"/>
    <property type="evidence" value="ECO:0007669"/>
    <property type="project" value="UniProtKB-UniPathway"/>
</dbReference>
<dbReference type="InterPro" id="IPR023696">
    <property type="entry name" value="Ureohydrolase_dom_sf"/>
</dbReference>
<evidence type="ECO:0000256" key="4">
    <source>
        <dbReference type="ARBA" id="ARBA00022627"/>
    </source>
</evidence>
<dbReference type="GO" id="GO:0016787">
    <property type="term" value="F:hydrolase activity"/>
    <property type="evidence" value="ECO:0007669"/>
    <property type="project" value="UniProtKB-KW"/>
</dbReference>
<accession>A0A4R3YEG4</accession>
<dbReference type="OrthoDB" id="9808367at2"/>
<dbReference type="Pfam" id="PF00850">
    <property type="entry name" value="Hist_deacetyl"/>
    <property type="match status" value="1"/>
</dbReference>